<sequence>MKITITALILFLSPVFSKSDLGPIIVKANLSGRGNQYSDINKVKQDAGVGSLGCLYGYLDIDCPIYDDATVTALSCYLKGKPGKSKGGIFMSNDLENTGASCPGSNVAPV</sequence>
<dbReference type="AlphaFoldDB" id="A0A2T9XZB1"/>
<accession>A0A2T9XZB1</accession>
<dbReference type="STRING" id="133381.A0A2T9XZB1"/>
<organism evidence="2 3">
    <name type="scientific">Smittium megazygosporum</name>
    <dbReference type="NCBI Taxonomy" id="133381"/>
    <lineage>
        <taxon>Eukaryota</taxon>
        <taxon>Fungi</taxon>
        <taxon>Fungi incertae sedis</taxon>
        <taxon>Zoopagomycota</taxon>
        <taxon>Kickxellomycotina</taxon>
        <taxon>Harpellomycetes</taxon>
        <taxon>Harpellales</taxon>
        <taxon>Legeriomycetaceae</taxon>
        <taxon>Smittium</taxon>
    </lineage>
</organism>
<dbReference type="Proteomes" id="UP000245609">
    <property type="component" value="Unassembled WGS sequence"/>
</dbReference>
<proteinExistence type="predicted"/>
<name>A0A2T9XZB1_9FUNG</name>
<protein>
    <submittedName>
        <fullName evidence="2">Uncharacterized protein</fullName>
    </submittedName>
</protein>
<keyword evidence="3" id="KW-1185">Reference proteome</keyword>
<comment type="caution">
    <text evidence="2">The sequence shown here is derived from an EMBL/GenBank/DDBJ whole genome shotgun (WGS) entry which is preliminary data.</text>
</comment>
<evidence type="ECO:0000313" key="2">
    <source>
        <dbReference type="EMBL" id="PVU85403.1"/>
    </source>
</evidence>
<dbReference type="EMBL" id="MBFS01003668">
    <property type="protein sequence ID" value="PVU85403.1"/>
    <property type="molecule type" value="Genomic_DNA"/>
</dbReference>
<gene>
    <name evidence="2" type="ORF">BB560_007029</name>
</gene>
<keyword evidence="1" id="KW-0732">Signal</keyword>
<reference evidence="2 3" key="1">
    <citation type="journal article" date="2018" name="MBio">
        <title>Comparative Genomics Reveals the Core Gene Toolbox for the Fungus-Insect Symbiosis.</title>
        <authorList>
            <person name="Wang Y."/>
            <person name="Stata M."/>
            <person name="Wang W."/>
            <person name="Stajich J.E."/>
            <person name="White M.M."/>
            <person name="Moncalvo J.M."/>
        </authorList>
    </citation>
    <scope>NUCLEOTIDE SEQUENCE [LARGE SCALE GENOMIC DNA]</scope>
    <source>
        <strain evidence="2 3">SC-DP-2</strain>
    </source>
</reference>
<feature type="signal peptide" evidence="1">
    <location>
        <begin position="1"/>
        <end position="17"/>
    </location>
</feature>
<evidence type="ECO:0000256" key="1">
    <source>
        <dbReference type="SAM" id="SignalP"/>
    </source>
</evidence>
<feature type="chain" id="PRO_5015612596" evidence="1">
    <location>
        <begin position="18"/>
        <end position="110"/>
    </location>
</feature>
<evidence type="ECO:0000313" key="3">
    <source>
        <dbReference type="Proteomes" id="UP000245609"/>
    </source>
</evidence>